<gene>
    <name evidence="2" type="ORF">FNQ90_14420</name>
</gene>
<proteinExistence type="predicted"/>
<organism evidence="2 3">
    <name type="scientific">Streptomyces alkaliphilus</name>
    <dbReference type="NCBI Taxonomy" id="1472722"/>
    <lineage>
        <taxon>Bacteria</taxon>
        <taxon>Bacillati</taxon>
        <taxon>Actinomycetota</taxon>
        <taxon>Actinomycetes</taxon>
        <taxon>Kitasatosporales</taxon>
        <taxon>Streptomycetaceae</taxon>
        <taxon>Streptomyces</taxon>
    </lineage>
</organism>
<dbReference type="InterPro" id="IPR027417">
    <property type="entry name" value="P-loop_NTPase"/>
</dbReference>
<dbReference type="Pfam" id="PF03008">
    <property type="entry name" value="DUF234"/>
    <property type="match status" value="1"/>
</dbReference>
<name>A0A7W3TEA3_9ACTN</name>
<evidence type="ECO:0000313" key="2">
    <source>
        <dbReference type="EMBL" id="MBB0245264.1"/>
    </source>
</evidence>
<dbReference type="InterPro" id="IPR004256">
    <property type="entry name" value="DUF234"/>
</dbReference>
<sequence length="478" mass="52627">MRRRAVDRFIGRDEELGRLTRLLRRVEDGGRSGRPGTAVLMRGRRRVGKSRLVEEFIERNHVPSLFFTASAQTSPAADLDLFTEALTSCDLPGAADLGAQSPRTWDAALRLLATVLPRDRPSVVVLDEMPYLIANDPGFEGTLQKLFDREFSRLPVLLVCVGSDLAMMERLNDYDRPFHQRGTEMVIPPLNPADVAAILRLPPADALDAHLVSGGLPMVLEEWPAGVTVRDHLADALLDPTSALIVSGERSLAAEFPVEARAREVLGAIGSGERTHGTITRATGGMNATSLGRALRLLIDKRMVEAALPLSTAPSRETRYHVTDPHLRFWLAFIGPHMSEIERGRGDLTVERVRRSWTTWRGRAVEPVIREALFRMREGGLPAETGAVGGYWTRTNDPEIDIVAADRGPVARRLTAVGSIKWLENRPFDGRDLARLIVHRSRLPGADEDTPLYAVARAGVTVEGVTALGPDDLLTAWR</sequence>
<dbReference type="Proteomes" id="UP000538929">
    <property type="component" value="Unassembled WGS sequence"/>
</dbReference>
<dbReference type="PANTHER" id="PTHR34704:SF1">
    <property type="entry name" value="ATPASE"/>
    <property type="match status" value="1"/>
</dbReference>
<evidence type="ECO:0000313" key="3">
    <source>
        <dbReference type="Proteomes" id="UP000538929"/>
    </source>
</evidence>
<keyword evidence="3" id="KW-1185">Reference proteome</keyword>
<reference evidence="3" key="1">
    <citation type="submission" date="2019-10" db="EMBL/GenBank/DDBJ databases">
        <title>Streptomyces sp. nov., a novel actinobacterium isolated from alkaline environment.</title>
        <authorList>
            <person name="Golinska P."/>
        </authorList>
    </citation>
    <scope>NUCLEOTIDE SEQUENCE [LARGE SCALE GENOMIC DNA]</scope>
    <source>
        <strain evidence="3">DSM 42118</strain>
    </source>
</reference>
<dbReference type="SUPFAM" id="SSF52540">
    <property type="entry name" value="P-loop containing nucleoside triphosphate hydrolases"/>
    <property type="match status" value="1"/>
</dbReference>
<dbReference type="EMBL" id="VKHT01000440">
    <property type="protein sequence ID" value="MBB0245264.1"/>
    <property type="molecule type" value="Genomic_DNA"/>
</dbReference>
<evidence type="ECO:0000259" key="1">
    <source>
        <dbReference type="Pfam" id="PF03008"/>
    </source>
</evidence>
<accession>A0A7W3TEA3</accession>
<dbReference type="Gene3D" id="3.40.50.300">
    <property type="entry name" value="P-loop containing nucleotide triphosphate hydrolases"/>
    <property type="match status" value="1"/>
</dbReference>
<feature type="domain" description="DUF234" evidence="1">
    <location>
        <begin position="330"/>
        <end position="423"/>
    </location>
</feature>
<comment type="caution">
    <text evidence="2">The sequence shown here is derived from an EMBL/GenBank/DDBJ whole genome shotgun (WGS) entry which is preliminary data.</text>
</comment>
<protein>
    <submittedName>
        <fullName evidence="2">AAA family ATPase</fullName>
    </submittedName>
</protein>
<dbReference type="PANTHER" id="PTHR34704">
    <property type="entry name" value="ATPASE"/>
    <property type="match status" value="1"/>
</dbReference>
<dbReference type="AlphaFoldDB" id="A0A7W3TEA3"/>